<dbReference type="EMBL" id="KC246878">
    <property type="protein sequence ID" value="AHF26399.1"/>
    <property type="molecule type" value="Genomic_DNA"/>
</dbReference>
<evidence type="ECO:0000313" key="1">
    <source>
        <dbReference type="EMBL" id="AHF26399.1"/>
    </source>
</evidence>
<accession>W0FSB4</accession>
<protein>
    <submittedName>
        <fullName evidence="1">Alpha-amylase</fullName>
    </submittedName>
</protein>
<dbReference type="Gene3D" id="2.60.40.10">
    <property type="entry name" value="Immunoglobulins"/>
    <property type="match status" value="1"/>
</dbReference>
<sequence>MTVWYRPDSSWKKTELYYRTFVGGESLSSVAMEKACCGWYKAVVPDSKGGKVRLAFTDGSEWDTGGMRYYATGDSAAVAGGQVIADVTPNCVATTKQ</sequence>
<organism evidence="1">
    <name type="scientific">uncultured bacterium Contig1474_n_1484_cl</name>
    <dbReference type="NCBI Taxonomy" id="1393433"/>
    <lineage>
        <taxon>Bacteria</taxon>
        <taxon>environmental samples</taxon>
    </lineage>
</organism>
<dbReference type="AlphaFoldDB" id="W0FSB4"/>
<dbReference type="InterPro" id="IPR013783">
    <property type="entry name" value="Ig-like_fold"/>
</dbReference>
<proteinExistence type="predicted"/>
<name>W0FSB4_9BACT</name>
<reference evidence="1" key="1">
    <citation type="journal article" date="2013" name="PLoS ONE">
        <title>Metagenomic insights into the carbohydrate-active enzymes carried by the microorganisms adhering to solid digesta in the rumen of cows.</title>
        <authorList>
            <person name="Wang L."/>
            <person name="Hatem A."/>
            <person name="Catalyurek U.V."/>
            <person name="Morrison M."/>
            <person name="Yu Z."/>
        </authorList>
    </citation>
    <scope>NUCLEOTIDE SEQUENCE</scope>
</reference>